<organism evidence="2 3">
    <name type="scientific">Stutzerimonas stutzeri</name>
    <name type="common">Pseudomonas stutzeri</name>
    <dbReference type="NCBI Taxonomy" id="316"/>
    <lineage>
        <taxon>Bacteria</taxon>
        <taxon>Pseudomonadati</taxon>
        <taxon>Pseudomonadota</taxon>
        <taxon>Gammaproteobacteria</taxon>
        <taxon>Pseudomonadales</taxon>
        <taxon>Pseudomonadaceae</taxon>
        <taxon>Stutzerimonas</taxon>
    </lineage>
</organism>
<feature type="chain" id="PRO_5002318828" evidence="1">
    <location>
        <begin position="24"/>
        <end position="218"/>
    </location>
</feature>
<dbReference type="Proteomes" id="UP000032439">
    <property type="component" value="Unassembled WGS sequence"/>
</dbReference>
<dbReference type="EMBL" id="JXXD01000245">
    <property type="protein sequence ID" value="KIZ33378.1"/>
    <property type="molecule type" value="Genomic_DNA"/>
</dbReference>
<feature type="signal peptide" evidence="1">
    <location>
        <begin position="1"/>
        <end position="23"/>
    </location>
</feature>
<comment type="caution">
    <text evidence="2">The sequence shown here is derived from an EMBL/GenBank/DDBJ whole genome shotgun (WGS) entry which is preliminary data.</text>
</comment>
<accession>A0A0D7DXR3</accession>
<proteinExistence type="predicted"/>
<keyword evidence="1" id="KW-0732">Signal</keyword>
<evidence type="ECO:0000313" key="2">
    <source>
        <dbReference type="EMBL" id="KIZ33378.1"/>
    </source>
</evidence>
<protein>
    <submittedName>
        <fullName evidence="2">Uncharacterized protein</fullName>
    </submittedName>
</protein>
<dbReference type="AlphaFoldDB" id="A0A0D7DXR3"/>
<name>A0A0D7DXR3_STUST</name>
<evidence type="ECO:0000256" key="1">
    <source>
        <dbReference type="SAM" id="SignalP"/>
    </source>
</evidence>
<evidence type="ECO:0000313" key="3">
    <source>
        <dbReference type="Proteomes" id="UP000032439"/>
    </source>
</evidence>
<gene>
    <name evidence="2" type="ORF">LO50_21095</name>
</gene>
<dbReference type="PATRIC" id="fig|316.110.peg.2568"/>
<reference evidence="2 3" key="1">
    <citation type="submission" date="2014-11" db="EMBL/GenBank/DDBJ databases">
        <title>Genomics and ecophysiology of heterotrophic nitrogen fixing bacteria isolated from estuarine surface water.</title>
        <authorList>
            <person name="Bentzon-Tilia M."/>
            <person name="Severin I."/>
            <person name="Hansen L.H."/>
            <person name="Riemann L."/>
        </authorList>
    </citation>
    <scope>NUCLEOTIDE SEQUENCE [LARGE SCALE GENOMIC DNA]</scope>
    <source>
        <strain evidence="2 3">BAL361</strain>
    </source>
</reference>
<sequence>MKTLLSKGLAMTAAMALCTSALADDALFKEHVYGAPFSKYSNQAGYYDCSVEIGATALCIDDVKFVGHAFTAALLFSGDKLYMVSLLSGFEQQAYVQAVAALAKTFALVSLADASSQLDLLDLDRRSSRQDFAAKLSSYESVAANAGNLTYTFIEGLDRAKKHPNVTTAVAAAKDNTRVAELVIMDDGADSILAVRFSFPKLEARKLKDALASPVEDF</sequence>
<dbReference type="RefSeq" id="WP_014820579.1">
    <property type="nucleotide sequence ID" value="NZ_JXXD01000245.1"/>
</dbReference>